<accession>A0A2N8Z9B7</accession>
<protein>
    <submittedName>
        <fullName evidence="1">Uncharacterized protein</fullName>
    </submittedName>
</protein>
<dbReference type="KEGG" id="vta:A0535"/>
<gene>
    <name evidence="1" type="ORF">VTAP4600_A0535</name>
</gene>
<organism evidence="1 2">
    <name type="scientific">Vibrio tapetis subsp. tapetis</name>
    <dbReference type="NCBI Taxonomy" id="1671868"/>
    <lineage>
        <taxon>Bacteria</taxon>
        <taxon>Pseudomonadati</taxon>
        <taxon>Pseudomonadota</taxon>
        <taxon>Gammaproteobacteria</taxon>
        <taxon>Vibrionales</taxon>
        <taxon>Vibrionaceae</taxon>
        <taxon>Vibrio</taxon>
    </lineage>
</organism>
<name>A0A2N8Z9B7_9VIBR</name>
<reference evidence="1 2" key="1">
    <citation type="submission" date="2017-10" db="EMBL/GenBank/DDBJ databases">
        <authorList>
            <person name="Banno H."/>
            <person name="Chua N.-H."/>
        </authorList>
    </citation>
    <scope>NUCLEOTIDE SEQUENCE [LARGE SCALE GENOMIC DNA]</scope>
    <source>
        <strain evidence="1">Vibrio tapetis CECT4600</strain>
    </source>
</reference>
<sequence>MSLPLADEIGVVKKWDNKIYTPIHFSLLHHTTPSFLLWG</sequence>
<keyword evidence="2" id="KW-1185">Reference proteome</keyword>
<proteinExistence type="predicted"/>
<dbReference type="AlphaFoldDB" id="A0A2N8Z9B7"/>
<dbReference type="EMBL" id="LT960611">
    <property type="protein sequence ID" value="SON48514.1"/>
    <property type="molecule type" value="Genomic_DNA"/>
</dbReference>
<evidence type="ECO:0000313" key="2">
    <source>
        <dbReference type="Proteomes" id="UP000235828"/>
    </source>
</evidence>
<evidence type="ECO:0000313" key="1">
    <source>
        <dbReference type="EMBL" id="SON48514.1"/>
    </source>
</evidence>
<dbReference type="Proteomes" id="UP000235828">
    <property type="component" value="Chromosome A"/>
</dbReference>